<feature type="domain" description="SWR1-complex protein 3" evidence="2">
    <location>
        <begin position="64"/>
        <end position="124"/>
    </location>
</feature>
<dbReference type="Proteomes" id="UP001586593">
    <property type="component" value="Unassembled WGS sequence"/>
</dbReference>
<sequence length="139" mass="15434">MEKKRKLPARAAARADQLAKRRTMTPPERRHSSTPAPDPEPAPAAQEPPPPPPLPRSIQPGKPLPVVDEAQPSDLPDKEYQSIAESGVLAESLSRSRNKWISEGIFEKYWSKPSKRKGAVIEDPNNPPKESMSKLPCTW</sequence>
<proteinExistence type="predicted"/>
<evidence type="ECO:0000313" key="4">
    <source>
        <dbReference type="Proteomes" id="UP001586593"/>
    </source>
</evidence>
<feature type="region of interest" description="Disordered" evidence="1">
    <location>
        <begin position="114"/>
        <end position="139"/>
    </location>
</feature>
<protein>
    <recommendedName>
        <fullName evidence="2">SWR1-complex protein 3 domain-containing protein</fullName>
    </recommendedName>
</protein>
<evidence type="ECO:0000256" key="1">
    <source>
        <dbReference type="SAM" id="MobiDB-lite"/>
    </source>
</evidence>
<organism evidence="3 4">
    <name type="scientific">Phialemonium thermophilum</name>
    <dbReference type="NCBI Taxonomy" id="223376"/>
    <lineage>
        <taxon>Eukaryota</taxon>
        <taxon>Fungi</taxon>
        <taxon>Dikarya</taxon>
        <taxon>Ascomycota</taxon>
        <taxon>Pezizomycotina</taxon>
        <taxon>Sordariomycetes</taxon>
        <taxon>Sordariomycetidae</taxon>
        <taxon>Cephalothecales</taxon>
        <taxon>Cephalothecaceae</taxon>
        <taxon>Phialemonium</taxon>
    </lineage>
</organism>
<dbReference type="InterPro" id="IPR037651">
    <property type="entry name" value="Swc3"/>
</dbReference>
<evidence type="ECO:0000259" key="2">
    <source>
        <dbReference type="Pfam" id="PF24707"/>
    </source>
</evidence>
<dbReference type="InterPro" id="IPR057558">
    <property type="entry name" value="Swc3_dom"/>
</dbReference>
<dbReference type="PANTHER" id="PTHR28108">
    <property type="entry name" value="SWR1-COMPLEX PROTEIN 3"/>
    <property type="match status" value="1"/>
</dbReference>
<keyword evidence="4" id="KW-1185">Reference proteome</keyword>
<dbReference type="PANTHER" id="PTHR28108:SF1">
    <property type="entry name" value="SWR1-COMPLEX PROTEIN 3"/>
    <property type="match status" value="1"/>
</dbReference>
<feature type="compositionally biased region" description="Pro residues" evidence="1">
    <location>
        <begin position="36"/>
        <end position="55"/>
    </location>
</feature>
<gene>
    <name evidence="3" type="ORF">VTK73DRAFT_2343</name>
</gene>
<accession>A0ABR3VSA1</accession>
<dbReference type="EMBL" id="JAZHXJ010001640">
    <property type="protein sequence ID" value="KAL1844539.1"/>
    <property type="molecule type" value="Genomic_DNA"/>
</dbReference>
<feature type="region of interest" description="Disordered" evidence="1">
    <location>
        <begin position="1"/>
        <end position="82"/>
    </location>
</feature>
<evidence type="ECO:0000313" key="3">
    <source>
        <dbReference type="EMBL" id="KAL1844539.1"/>
    </source>
</evidence>
<dbReference type="Pfam" id="PF24707">
    <property type="entry name" value="Swc3"/>
    <property type="match status" value="1"/>
</dbReference>
<reference evidence="3 4" key="1">
    <citation type="journal article" date="2024" name="Commun. Biol.">
        <title>Comparative genomic analysis of thermophilic fungi reveals convergent evolutionary adaptations and gene losses.</title>
        <authorList>
            <person name="Steindorff A.S."/>
            <person name="Aguilar-Pontes M.V."/>
            <person name="Robinson A.J."/>
            <person name="Andreopoulos B."/>
            <person name="LaButti K."/>
            <person name="Kuo A."/>
            <person name="Mondo S."/>
            <person name="Riley R."/>
            <person name="Otillar R."/>
            <person name="Haridas S."/>
            <person name="Lipzen A."/>
            <person name="Grimwood J."/>
            <person name="Schmutz J."/>
            <person name="Clum A."/>
            <person name="Reid I.D."/>
            <person name="Moisan M.C."/>
            <person name="Butler G."/>
            <person name="Nguyen T.T.M."/>
            <person name="Dewar K."/>
            <person name="Conant G."/>
            <person name="Drula E."/>
            <person name="Henrissat B."/>
            <person name="Hansel C."/>
            <person name="Singer S."/>
            <person name="Hutchinson M.I."/>
            <person name="de Vries R.P."/>
            <person name="Natvig D.O."/>
            <person name="Powell A.J."/>
            <person name="Tsang A."/>
            <person name="Grigoriev I.V."/>
        </authorList>
    </citation>
    <scope>NUCLEOTIDE SEQUENCE [LARGE SCALE GENOMIC DNA]</scope>
    <source>
        <strain evidence="3 4">ATCC 24622</strain>
    </source>
</reference>
<name>A0ABR3VSA1_9PEZI</name>
<comment type="caution">
    <text evidence="3">The sequence shown here is derived from an EMBL/GenBank/DDBJ whole genome shotgun (WGS) entry which is preliminary data.</text>
</comment>